<organism evidence="1 2">
    <name type="scientific">Xanthomonas vesicatoria</name>
    <dbReference type="NCBI Taxonomy" id="56460"/>
    <lineage>
        <taxon>Bacteria</taxon>
        <taxon>Pseudomonadati</taxon>
        <taxon>Pseudomonadota</taxon>
        <taxon>Gammaproteobacteria</taxon>
        <taxon>Lysobacterales</taxon>
        <taxon>Lysobacteraceae</taxon>
        <taxon>Xanthomonas</taxon>
    </lineage>
</organism>
<comment type="caution">
    <text evidence="1">The sequence shown here is derived from an EMBL/GenBank/DDBJ whole genome shotgun (WGS) entry which is preliminary data.</text>
</comment>
<proteinExistence type="predicted"/>
<dbReference type="GeneID" id="46981544"/>
<evidence type="ECO:0000313" key="2">
    <source>
        <dbReference type="Proteomes" id="UP001430544"/>
    </source>
</evidence>
<accession>A0ABS8LEI7</accession>
<name>A0ABS8LEI7_9XANT</name>
<dbReference type="Gene3D" id="2.30.42.10">
    <property type="match status" value="1"/>
</dbReference>
<protein>
    <submittedName>
        <fullName evidence="1">PDZ domain-containing protein</fullName>
    </submittedName>
</protein>
<sequence>MRPIVDPRIVAGVLAITAVSGALLAGDGAAVHPATPTTGQVTERTALRIDDHQLHWRRDARALVLPATADGLRVTQASEPLALQLRKGDQVRAAGGHSIATVDDLLFALRAAAGRPIQVQVARGQAQLSLTWTSQLYGPRLPPLPPAPPSPPQALR</sequence>
<gene>
    <name evidence="1" type="ORF">LN473_19705</name>
</gene>
<keyword evidence="2" id="KW-1185">Reference proteome</keyword>
<dbReference type="EMBL" id="JAJIUN010000087">
    <property type="protein sequence ID" value="MCC8624164.1"/>
    <property type="molecule type" value="Genomic_DNA"/>
</dbReference>
<dbReference type="RefSeq" id="WP_005993154.1">
    <property type="nucleotide sequence ID" value="NZ_CP018470.1"/>
</dbReference>
<dbReference type="InterPro" id="IPR036034">
    <property type="entry name" value="PDZ_sf"/>
</dbReference>
<dbReference type="Proteomes" id="UP001430544">
    <property type="component" value="Unassembled WGS sequence"/>
</dbReference>
<evidence type="ECO:0000313" key="1">
    <source>
        <dbReference type="EMBL" id="MCC8624164.1"/>
    </source>
</evidence>
<dbReference type="SUPFAM" id="SSF50156">
    <property type="entry name" value="PDZ domain-like"/>
    <property type="match status" value="1"/>
</dbReference>
<reference evidence="1" key="1">
    <citation type="submission" date="2021-11" db="EMBL/GenBank/DDBJ databases">
        <title>Genome resources and taxonomic validation of 89 Xanthomonas strains.</title>
        <authorList>
            <person name="Tambong J.T."/>
        </authorList>
    </citation>
    <scope>NUCLEOTIDE SEQUENCE</scope>
    <source>
        <strain evidence="1">Bv 5-4A</strain>
    </source>
</reference>